<gene>
    <name evidence="3" type="ORF">ACHAWU_002217</name>
</gene>
<dbReference type="EMBL" id="JALLBG020000192">
    <property type="protein sequence ID" value="KAL3760146.1"/>
    <property type="molecule type" value="Genomic_DNA"/>
</dbReference>
<evidence type="ECO:0000259" key="2">
    <source>
        <dbReference type="Pfam" id="PF25805"/>
    </source>
</evidence>
<evidence type="ECO:0000313" key="4">
    <source>
        <dbReference type="Proteomes" id="UP001530293"/>
    </source>
</evidence>
<evidence type="ECO:0000256" key="1">
    <source>
        <dbReference type="SAM" id="MobiDB-lite"/>
    </source>
</evidence>
<dbReference type="Proteomes" id="UP001530293">
    <property type="component" value="Unassembled WGS sequence"/>
</dbReference>
<protein>
    <recommendedName>
        <fullName evidence="2">IQ motif and ubiquitin-like domain-containing protein</fullName>
    </recommendedName>
</protein>
<organism evidence="3 4">
    <name type="scientific">Discostella pseudostelligera</name>
    <dbReference type="NCBI Taxonomy" id="259834"/>
    <lineage>
        <taxon>Eukaryota</taxon>
        <taxon>Sar</taxon>
        <taxon>Stramenopiles</taxon>
        <taxon>Ochrophyta</taxon>
        <taxon>Bacillariophyta</taxon>
        <taxon>Coscinodiscophyceae</taxon>
        <taxon>Thalassiosirophycidae</taxon>
        <taxon>Stephanodiscales</taxon>
        <taxon>Stephanodiscaceae</taxon>
        <taxon>Discostella</taxon>
    </lineage>
</organism>
<dbReference type="InterPro" id="IPR037695">
    <property type="entry name" value="IQUB"/>
</dbReference>
<feature type="compositionally biased region" description="Basic and acidic residues" evidence="1">
    <location>
        <begin position="48"/>
        <end position="58"/>
    </location>
</feature>
<feature type="region of interest" description="Disordered" evidence="1">
    <location>
        <begin position="48"/>
        <end position="85"/>
    </location>
</feature>
<proteinExistence type="predicted"/>
<evidence type="ECO:0000313" key="3">
    <source>
        <dbReference type="EMBL" id="KAL3760146.1"/>
    </source>
</evidence>
<keyword evidence="4" id="KW-1185">Reference proteome</keyword>
<dbReference type="Pfam" id="PF25805">
    <property type="entry name" value="IQUB"/>
    <property type="match status" value="1"/>
</dbReference>
<name>A0ABD3MDY5_9STRA</name>
<dbReference type="AlphaFoldDB" id="A0ABD3MDY5"/>
<sequence>MTKSYAESSSQTFQVDPDHHVRNYKHISCQSNIGIQTEACDIENLAHEHQGETDDDRINSSLGPRSESLDQDQELQRRLHPTRPDDFATLQSELLQWRCREERKITKTARNAAHKQEMIKLLLRKESHLLRKIDQLKNSVTDKWKTEQMELMMEMMSKPKQWEISNGSVIRVDTPQTCRARIMKSMYDKLIEKVDNVGARIELLERIKTLVETIDYRGLAKDVCMLVNRELQMLQQGTDLGQEFMEGMRKRLSNQFTKLVTRLNSDACHESEIQPIPAKFRLHKPDAIH</sequence>
<feature type="domain" description="IQ motif and ubiquitin-like" evidence="2">
    <location>
        <begin position="145"/>
        <end position="261"/>
    </location>
</feature>
<dbReference type="PANTHER" id="PTHR21074">
    <property type="entry name" value="IQ AND UBIQUITIN-LIKE DOMAIN-CONTAINING PROTEIN"/>
    <property type="match status" value="1"/>
</dbReference>
<dbReference type="InterPro" id="IPR057887">
    <property type="entry name" value="IQUB_helical"/>
</dbReference>
<reference evidence="3 4" key="1">
    <citation type="submission" date="2024-10" db="EMBL/GenBank/DDBJ databases">
        <title>Updated reference genomes for cyclostephanoid diatoms.</title>
        <authorList>
            <person name="Roberts W.R."/>
            <person name="Alverson A.J."/>
        </authorList>
    </citation>
    <scope>NUCLEOTIDE SEQUENCE [LARGE SCALE GENOMIC DNA]</scope>
    <source>
        <strain evidence="3 4">AJA232-27</strain>
    </source>
</reference>
<feature type="compositionally biased region" description="Basic and acidic residues" evidence="1">
    <location>
        <begin position="74"/>
        <end position="85"/>
    </location>
</feature>
<accession>A0ABD3MDY5</accession>
<dbReference type="PANTHER" id="PTHR21074:SF0">
    <property type="entry name" value="IQ AND UBIQUITIN-LIKE DOMAIN-CONTAINING PROTEIN"/>
    <property type="match status" value="1"/>
</dbReference>
<comment type="caution">
    <text evidence="3">The sequence shown here is derived from an EMBL/GenBank/DDBJ whole genome shotgun (WGS) entry which is preliminary data.</text>
</comment>